<dbReference type="Proteomes" id="UP000464735">
    <property type="component" value="Chromosome"/>
</dbReference>
<organism evidence="2 3">
    <name type="scientific">Spiroplasma citri</name>
    <dbReference type="NCBI Taxonomy" id="2133"/>
    <lineage>
        <taxon>Bacteria</taxon>
        <taxon>Bacillati</taxon>
        <taxon>Mycoplasmatota</taxon>
        <taxon>Mollicutes</taxon>
        <taxon>Entomoplasmatales</taxon>
        <taxon>Spiroplasmataceae</taxon>
        <taxon>Spiroplasma</taxon>
    </lineage>
</organism>
<evidence type="ECO:0000259" key="1">
    <source>
        <dbReference type="Pfam" id="PF05913"/>
    </source>
</evidence>
<dbReference type="InterPro" id="IPR029000">
    <property type="entry name" value="Cyclophilin-like_dom_sf"/>
</dbReference>
<dbReference type="Pfam" id="PF05913">
    <property type="entry name" value="MupG_C"/>
    <property type="match status" value="1"/>
</dbReference>
<evidence type="ECO:0000313" key="3">
    <source>
        <dbReference type="Proteomes" id="UP000464735"/>
    </source>
</evidence>
<evidence type="ECO:0000313" key="2">
    <source>
        <dbReference type="EMBL" id="QIA69324.1"/>
    </source>
</evidence>
<dbReference type="Gene3D" id="2.40.100.10">
    <property type="entry name" value="Cyclophilin-like"/>
    <property type="match status" value="1"/>
</dbReference>
<accession>A0AAJ4EKK1</accession>
<dbReference type="AlphaFoldDB" id="A0AAJ4EKK1"/>
<dbReference type="EMBL" id="CP046368">
    <property type="protein sequence ID" value="QIA69324.1"/>
    <property type="molecule type" value="Genomic_DNA"/>
</dbReference>
<reference evidence="2 3" key="1">
    <citation type="submission" date="2019-11" db="EMBL/GenBank/DDBJ databases">
        <title>Whole genome sequencing and comparative genomics analyses of five strains of Spiroplasma citri.</title>
        <authorList>
            <person name="Yokomi R."/>
            <person name="Chen J."/>
            <person name="Rattner R."/>
            <person name="Vidalakis G."/>
        </authorList>
    </citation>
    <scope>NUCLEOTIDE SEQUENCE [LARGE SCALE GENOMIC DNA]</scope>
    <source>
        <strain evidence="2 3">BR12</strain>
    </source>
</reference>
<name>A0AAJ4EKK1_SPICI</name>
<dbReference type="RefSeq" id="WP_147077478.1">
    <property type="nucleotide sequence ID" value="NZ_CP047426.1"/>
</dbReference>
<proteinExistence type="predicted"/>
<feature type="domain" description="6-phospho-N-acetylmuramidase C-terminal" evidence="1">
    <location>
        <begin position="8"/>
        <end position="44"/>
    </location>
</feature>
<dbReference type="InterPro" id="IPR043894">
    <property type="entry name" value="MupG_C"/>
</dbReference>
<dbReference type="SUPFAM" id="SSF50891">
    <property type="entry name" value="Cyclophilin-like"/>
    <property type="match status" value="1"/>
</dbReference>
<sequence length="48" mass="5753">MLVMVELIVRKQIKNDGRRNYFGKLPSSDCILLDFIKPWRTFKIIEVK</sequence>
<protein>
    <submittedName>
        <fullName evidence="2">DUF871 family protein</fullName>
    </submittedName>
</protein>
<gene>
    <name evidence="2" type="ORF">GL298_07390</name>
</gene>